<sequence length="49" mass="5742">MPVMDVSILCHQMDTKLVVMKERASFVFNSKVYMAIKSQRQLYSSLHYS</sequence>
<dbReference type="AlphaFoldDB" id="A6HU82"/>
<reference evidence="1 2" key="1">
    <citation type="submission" date="2005-07" db="EMBL/GenBank/DDBJ databases">
        <authorList>
            <person name="Mural R.J."/>
            <person name="Li P.W."/>
            <person name="Adams M.D."/>
            <person name="Amanatides P.G."/>
            <person name="Baden-Tillson H."/>
            <person name="Barnstead M."/>
            <person name="Chin S.H."/>
            <person name="Dew I."/>
            <person name="Evans C.A."/>
            <person name="Ferriera S."/>
            <person name="Flanigan M."/>
            <person name="Fosler C."/>
            <person name="Glodek A."/>
            <person name="Gu Z."/>
            <person name="Holt R.A."/>
            <person name="Jennings D."/>
            <person name="Kraft C.L."/>
            <person name="Lu F."/>
            <person name="Nguyen T."/>
            <person name="Nusskern D.R."/>
            <person name="Pfannkoch C.M."/>
            <person name="Sitter C."/>
            <person name="Sutton G.G."/>
            <person name="Venter J.C."/>
            <person name="Wang Z."/>
            <person name="Woodage T."/>
            <person name="Zheng X.H."/>
            <person name="Zhong F."/>
        </authorList>
    </citation>
    <scope>NUCLEOTIDE SEQUENCE [LARGE SCALE GENOMIC DNA]</scope>
    <source>
        <strain>BN</strain>
        <strain evidence="2">Sprague-Dawley</strain>
    </source>
</reference>
<dbReference type="Proteomes" id="UP000234681">
    <property type="component" value="Chromosome 15"/>
</dbReference>
<protein>
    <submittedName>
        <fullName evidence="1">RCG37107</fullName>
    </submittedName>
</protein>
<evidence type="ECO:0000313" key="1">
    <source>
        <dbReference type="EMBL" id="EDM02445.1"/>
    </source>
</evidence>
<name>A6HU82_RAT</name>
<proteinExistence type="predicted"/>
<organism evidence="1 2">
    <name type="scientific">Rattus norvegicus</name>
    <name type="common">Rat</name>
    <dbReference type="NCBI Taxonomy" id="10116"/>
    <lineage>
        <taxon>Eukaryota</taxon>
        <taxon>Metazoa</taxon>
        <taxon>Chordata</taxon>
        <taxon>Craniata</taxon>
        <taxon>Vertebrata</taxon>
        <taxon>Euteleostomi</taxon>
        <taxon>Mammalia</taxon>
        <taxon>Eutheria</taxon>
        <taxon>Euarchontoglires</taxon>
        <taxon>Glires</taxon>
        <taxon>Rodentia</taxon>
        <taxon>Myomorpha</taxon>
        <taxon>Muroidea</taxon>
        <taxon>Muridae</taxon>
        <taxon>Murinae</taxon>
        <taxon>Rattus</taxon>
    </lineage>
</organism>
<accession>A6HU82</accession>
<evidence type="ECO:0000313" key="2">
    <source>
        <dbReference type="Proteomes" id="UP000234681"/>
    </source>
</evidence>
<gene>
    <name evidence="1" type="ORF">rCG_37107</name>
</gene>
<dbReference type="EMBL" id="CH473951">
    <property type="protein sequence ID" value="EDM02445.1"/>
    <property type="molecule type" value="Genomic_DNA"/>
</dbReference>